<gene>
    <name evidence="1" type="ORF">JCM21714_141</name>
</gene>
<dbReference type="InterPro" id="IPR024185">
    <property type="entry name" value="FTHF_cligase-like_sf"/>
</dbReference>
<dbReference type="EMBL" id="BAVS01000001">
    <property type="protein sequence ID" value="GAE91200.1"/>
    <property type="molecule type" value="Genomic_DNA"/>
</dbReference>
<dbReference type="OrthoDB" id="9801938at2"/>
<proteinExistence type="predicted"/>
<keyword evidence="2" id="KW-1185">Reference proteome</keyword>
<dbReference type="eggNOG" id="COG0212">
    <property type="taxonomic scope" value="Bacteria"/>
</dbReference>
<dbReference type="SUPFAM" id="SSF100950">
    <property type="entry name" value="NagB/RpiA/CoA transferase-like"/>
    <property type="match status" value="1"/>
</dbReference>
<dbReference type="Proteomes" id="UP000019102">
    <property type="component" value="Unassembled WGS sequence"/>
</dbReference>
<accession>W4VCQ3</accession>
<evidence type="ECO:0000313" key="2">
    <source>
        <dbReference type="Proteomes" id="UP000019102"/>
    </source>
</evidence>
<dbReference type="AlphaFoldDB" id="W4VCQ3"/>
<comment type="caution">
    <text evidence="1">The sequence shown here is derived from an EMBL/GenBank/DDBJ whole genome shotgun (WGS) entry which is preliminary data.</text>
</comment>
<sequence length="96" mass="11563">MNKKHIRQDTLAAWNRISNKEEIEHAMYTRLFRLEIWQKANIIGITYSKESEWNTNVLINQAWQENKIITIPRTDFAYSTMQFYHYQHGDSLESRG</sequence>
<name>W4VCQ3_9BACI</name>
<dbReference type="InterPro" id="IPR002698">
    <property type="entry name" value="FTHF_cligase"/>
</dbReference>
<protein>
    <submittedName>
        <fullName evidence="1">Uncharacterized protein</fullName>
    </submittedName>
</protein>
<dbReference type="InterPro" id="IPR037171">
    <property type="entry name" value="NagB/RpiA_transferase-like"/>
</dbReference>
<reference evidence="1 2" key="1">
    <citation type="journal article" date="2014" name="Genome Announc.">
        <title>Draft Genome Sequence of the Boron-Tolerant and Moderately Halotolerant Bacterium Gracilibacillus boraciitolerans JCM 21714T.</title>
        <authorList>
            <person name="Ahmed I."/>
            <person name="Oshima K."/>
            <person name="Suda W."/>
            <person name="Kitamura K."/>
            <person name="Iida T."/>
            <person name="Ohmori Y."/>
            <person name="Fujiwara T."/>
            <person name="Hattori M."/>
            <person name="Ohkuma M."/>
        </authorList>
    </citation>
    <scope>NUCLEOTIDE SEQUENCE [LARGE SCALE GENOMIC DNA]</scope>
    <source>
        <strain evidence="1 2">JCM 21714</strain>
    </source>
</reference>
<dbReference type="STRING" id="1298598.JCM21714_141"/>
<organism evidence="1 2">
    <name type="scientific">Gracilibacillus boraciitolerans JCM 21714</name>
    <dbReference type="NCBI Taxonomy" id="1298598"/>
    <lineage>
        <taxon>Bacteria</taxon>
        <taxon>Bacillati</taxon>
        <taxon>Bacillota</taxon>
        <taxon>Bacilli</taxon>
        <taxon>Bacillales</taxon>
        <taxon>Bacillaceae</taxon>
        <taxon>Gracilibacillus</taxon>
    </lineage>
</organism>
<dbReference type="Gene3D" id="3.40.50.10420">
    <property type="entry name" value="NagB/RpiA/CoA transferase-like"/>
    <property type="match status" value="1"/>
</dbReference>
<evidence type="ECO:0000313" key="1">
    <source>
        <dbReference type="EMBL" id="GAE91200.1"/>
    </source>
</evidence>
<dbReference type="Pfam" id="PF01812">
    <property type="entry name" value="5-FTHF_cyc-lig"/>
    <property type="match status" value="1"/>
</dbReference>